<organism evidence="3 4">
    <name type="scientific">Rhodovibrio sodomensis</name>
    <dbReference type="NCBI Taxonomy" id="1088"/>
    <lineage>
        <taxon>Bacteria</taxon>
        <taxon>Pseudomonadati</taxon>
        <taxon>Pseudomonadota</taxon>
        <taxon>Alphaproteobacteria</taxon>
        <taxon>Rhodospirillales</taxon>
        <taxon>Rhodovibrionaceae</taxon>
        <taxon>Rhodovibrio</taxon>
    </lineage>
</organism>
<dbReference type="EMBL" id="NRRL01000047">
    <property type="protein sequence ID" value="MBK1669393.1"/>
    <property type="molecule type" value="Genomic_DNA"/>
</dbReference>
<evidence type="ECO:0000313" key="3">
    <source>
        <dbReference type="EMBL" id="MBK1669393.1"/>
    </source>
</evidence>
<gene>
    <name evidence="3" type="ORF">CKO28_15245</name>
</gene>
<sequence length="95" mass="9805">MAVQTADTGHHTGQDTGPPGPLRRGLKYLGDLKASVVDTGHTAPDIAQSPGLRALRRTEKALSVPLLGLIVGVYAVLGGLVVLVFGGFLYALVMA</sequence>
<proteinExistence type="predicted"/>
<dbReference type="RefSeq" id="WP_200341725.1">
    <property type="nucleotide sequence ID" value="NZ_NRRL01000047.1"/>
</dbReference>
<evidence type="ECO:0000256" key="1">
    <source>
        <dbReference type="SAM" id="MobiDB-lite"/>
    </source>
</evidence>
<reference evidence="3 4" key="1">
    <citation type="journal article" date="2020" name="Microorganisms">
        <title>Osmotic Adaptation and Compatible Solute Biosynthesis of Phototrophic Bacteria as Revealed from Genome Analyses.</title>
        <authorList>
            <person name="Imhoff J.F."/>
            <person name="Rahn T."/>
            <person name="Kunzel S."/>
            <person name="Keller A."/>
            <person name="Neulinger S.C."/>
        </authorList>
    </citation>
    <scope>NUCLEOTIDE SEQUENCE [LARGE SCALE GENOMIC DNA]</scope>
    <source>
        <strain evidence="3 4">DSM 9895</strain>
    </source>
</reference>
<evidence type="ECO:0000256" key="2">
    <source>
        <dbReference type="SAM" id="Phobius"/>
    </source>
</evidence>
<keyword evidence="4" id="KW-1185">Reference proteome</keyword>
<feature type="region of interest" description="Disordered" evidence="1">
    <location>
        <begin position="1"/>
        <end position="23"/>
    </location>
</feature>
<feature type="transmembrane region" description="Helical" evidence="2">
    <location>
        <begin position="66"/>
        <end position="93"/>
    </location>
</feature>
<comment type="caution">
    <text evidence="3">The sequence shown here is derived from an EMBL/GenBank/DDBJ whole genome shotgun (WGS) entry which is preliminary data.</text>
</comment>
<keyword evidence="2" id="KW-0472">Membrane</keyword>
<protein>
    <submittedName>
        <fullName evidence="3">Uncharacterized protein</fullName>
    </submittedName>
</protein>
<keyword evidence="2" id="KW-0812">Transmembrane</keyword>
<keyword evidence="2" id="KW-1133">Transmembrane helix</keyword>
<name>A0ABS1DIQ6_9PROT</name>
<dbReference type="Proteomes" id="UP001296873">
    <property type="component" value="Unassembled WGS sequence"/>
</dbReference>
<evidence type="ECO:0000313" key="4">
    <source>
        <dbReference type="Proteomes" id="UP001296873"/>
    </source>
</evidence>
<accession>A0ABS1DIQ6</accession>